<dbReference type="SMART" id="SM00749">
    <property type="entry name" value="BON"/>
    <property type="match status" value="2"/>
</dbReference>
<dbReference type="PROSITE" id="PS51257">
    <property type="entry name" value="PROKAR_LIPOPROTEIN"/>
    <property type="match status" value="1"/>
</dbReference>
<evidence type="ECO:0000313" key="4">
    <source>
        <dbReference type="Proteomes" id="UP000325372"/>
    </source>
</evidence>
<feature type="domain" description="BON" evidence="2">
    <location>
        <begin position="35"/>
        <end position="104"/>
    </location>
</feature>
<evidence type="ECO:0000256" key="1">
    <source>
        <dbReference type="ARBA" id="ARBA00022729"/>
    </source>
</evidence>
<evidence type="ECO:0000313" key="3">
    <source>
        <dbReference type="EMBL" id="KAA9129714.1"/>
    </source>
</evidence>
<keyword evidence="1" id="KW-0732">Signal</keyword>
<feature type="domain" description="BON" evidence="2">
    <location>
        <begin position="113"/>
        <end position="183"/>
    </location>
</feature>
<dbReference type="PANTHER" id="PTHR34606">
    <property type="entry name" value="BON DOMAIN-CONTAINING PROTEIN"/>
    <property type="match status" value="1"/>
</dbReference>
<name>A0A5N0T5H2_9GAMM</name>
<proteinExistence type="predicted"/>
<comment type="caution">
    <text evidence="3">The sequence shown here is derived from an EMBL/GenBank/DDBJ whole genome shotgun (WGS) entry which is preliminary data.</text>
</comment>
<dbReference type="Gene3D" id="3.30.1340.30">
    <property type="match status" value="1"/>
</dbReference>
<dbReference type="AlphaFoldDB" id="A0A5N0T5H2"/>
<dbReference type="Proteomes" id="UP000325372">
    <property type="component" value="Unassembled WGS sequence"/>
</dbReference>
<dbReference type="InterPro" id="IPR014004">
    <property type="entry name" value="Transpt-assoc_nodulatn_dom_bac"/>
</dbReference>
<gene>
    <name evidence="3" type="ORF">F3N42_14330</name>
</gene>
<dbReference type="InterPro" id="IPR007055">
    <property type="entry name" value="BON_dom"/>
</dbReference>
<dbReference type="EMBL" id="VYXP01000012">
    <property type="protein sequence ID" value="KAA9129714.1"/>
    <property type="molecule type" value="Genomic_DNA"/>
</dbReference>
<organism evidence="3 4">
    <name type="scientific">Marinihelvus fidelis</name>
    <dbReference type="NCBI Taxonomy" id="2613842"/>
    <lineage>
        <taxon>Bacteria</taxon>
        <taxon>Pseudomonadati</taxon>
        <taxon>Pseudomonadota</taxon>
        <taxon>Gammaproteobacteria</taxon>
        <taxon>Chromatiales</taxon>
        <taxon>Wenzhouxiangellaceae</taxon>
        <taxon>Marinihelvus</taxon>
    </lineage>
</organism>
<dbReference type="PROSITE" id="PS50914">
    <property type="entry name" value="BON"/>
    <property type="match status" value="2"/>
</dbReference>
<dbReference type="PANTHER" id="PTHR34606:SF4">
    <property type="entry name" value="OUTER MEMBRANE LIPOPROTEIN DOLP"/>
    <property type="match status" value="1"/>
</dbReference>
<accession>A0A5N0T5H2</accession>
<protein>
    <submittedName>
        <fullName evidence="3">BON domain-containing protein</fullName>
    </submittedName>
</protein>
<sequence>MKPHSTTLRAALVAIGLVIALGGCTHNRSMGTVVDDHTIEMRVIDAIYAAPDIGQESHIKVESHNRTVLLMGETDTAAKRTKAETLAAGVFNVERVVNEIVVAERADIGTRTNNSWLTAKVSTRLMTDDSLPGFDMDRVKVITSAGTVYLMGDISRDEAKAVTEIVRNIGGVDKVVTVFDYTD</sequence>
<evidence type="ECO:0000259" key="2">
    <source>
        <dbReference type="PROSITE" id="PS50914"/>
    </source>
</evidence>
<dbReference type="InterPro" id="IPR051686">
    <property type="entry name" value="Lipoprotein_DolP"/>
</dbReference>
<keyword evidence="4" id="KW-1185">Reference proteome</keyword>
<reference evidence="3 4" key="1">
    <citation type="submission" date="2019-09" db="EMBL/GenBank/DDBJ databases">
        <title>Wenzhouxiangella sp. Genome sequencing and assembly.</title>
        <authorList>
            <person name="Zhang R."/>
        </authorList>
    </citation>
    <scope>NUCLEOTIDE SEQUENCE [LARGE SCALE GENOMIC DNA]</scope>
    <source>
        <strain evidence="3 4">W260</strain>
    </source>
</reference>
<dbReference type="Pfam" id="PF04972">
    <property type="entry name" value="BON"/>
    <property type="match status" value="2"/>
</dbReference>